<proteinExistence type="predicted"/>
<reference evidence="4" key="1">
    <citation type="submission" date="2021-01" db="EMBL/GenBank/DDBJ databases">
        <authorList>
            <consortium name="Genoscope - CEA"/>
            <person name="William W."/>
        </authorList>
    </citation>
    <scope>NUCLEOTIDE SEQUENCE</scope>
</reference>
<dbReference type="EMBL" id="CAJJDN010000030">
    <property type="protein sequence ID" value="CAD8072866.1"/>
    <property type="molecule type" value="Genomic_DNA"/>
</dbReference>
<feature type="repeat" description="WD" evidence="3">
    <location>
        <begin position="335"/>
        <end position="376"/>
    </location>
</feature>
<dbReference type="PROSITE" id="PS00678">
    <property type="entry name" value="WD_REPEATS_1"/>
    <property type="match status" value="1"/>
</dbReference>
<comment type="caution">
    <text evidence="4">The sequence shown here is derived from an EMBL/GenBank/DDBJ whole genome shotgun (WGS) entry which is preliminary data.</text>
</comment>
<dbReference type="InterPro" id="IPR019775">
    <property type="entry name" value="WD40_repeat_CS"/>
</dbReference>
<protein>
    <submittedName>
        <fullName evidence="4">Uncharacterized protein</fullName>
    </submittedName>
</protein>
<gene>
    <name evidence="4" type="ORF">PSON_ATCC_30995.1.T0300007</name>
</gene>
<dbReference type="OrthoDB" id="71437at2759"/>
<dbReference type="PROSITE" id="PS50082">
    <property type="entry name" value="WD_REPEATS_2"/>
    <property type="match status" value="3"/>
</dbReference>
<evidence type="ECO:0000256" key="3">
    <source>
        <dbReference type="PROSITE-ProRule" id="PRU00221"/>
    </source>
</evidence>
<keyword evidence="2" id="KW-0677">Repeat</keyword>
<dbReference type="Pfam" id="PF00400">
    <property type="entry name" value="WD40"/>
    <property type="match status" value="4"/>
</dbReference>
<dbReference type="AlphaFoldDB" id="A0A8S1M887"/>
<evidence type="ECO:0000313" key="5">
    <source>
        <dbReference type="Proteomes" id="UP000692954"/>
    </source>
</evidence>
<feature type="repeat" description="WD" evidence="3">
    <location>
        <begin position="293"/>
        <end position="334"/>
    </location>
</feature>
<sequence length="436" mass="50044">MNCPFHVLHQVSMICLAPHKCQYQRKLCKLCRCEHQVNNNYIVSIEKFQEMVNIKLQESQIDQTSDLKKQRMAFKLMLSQTQNMFKKIREVFQESIKLAYDKIEKKNQSYINLLNQNTNLAKSSNAEIEKLVSIVVEGKILLDWKDKKISYQKMLEKTKDWWEQEIKLLIQKINEGIKQIYQLNQTLQSNEDVNIKSKILQTNQLSKQNDHVSYFYPASFSLDGTTLAYGGDNKTLILLDVKTKQQTIIQEESNVRSICFSPNGTTLVSGCDDKCIRFRNRSEIQFRKPLFYLWGHQSSVISVCFSPDGNTLASGSEDKSICLWDVQTQQQKAKLNGHQNSVRSVCFSPDGTILASCSDDKSIRLWSITGQQKARLECNSVLSVCFLSDGITLATGNEDCSYSLWNVKTGQQKAKLDSGTILSIFYIFQQKINKLQ</sequence>
<name>A0A8S1M887_9CILI</name>
<organism evidence="4 5">
    <name type="scientific">Paramecium sonneborni</name>
    <dbReference type="NCBI Taxonomy" id="65129"/>
    <lineage>
        <taxon>Eukaryota</taxon>
        <taxon>Sar</taxon>
        <taxon>Alveolata</taxon>
        <taxon>Ciliophora</taxon>
        <taxon>Intramacronucleata</taxon>
        <taxon>Oligohymenophorea</taxon>
        <taxon>Peniculida</taxon>
        <taxon>Parameciidae</taxon>
        <taxon>Paramecium</taxon>
    </lineage>
</organism>
<dbReference type="PANTHER" id="PTHR19848">
    <property type="entry name" value="WD40 REPEAT PROTEIN"/>
    <property type="match status" value="1"/>
</dbReference>
<accession>A0A8S1M887</accession>
<evidence type="ECO:0000256" key="1">
    <source>
        <dbReference type="ARBA" id="ARBA00022574"/>
    </source>
</evidence>
<keyword evidence="1 3" id="KW-0853">WD repeat</keyword>
<dbReference type="InterPro" id="IPR001680">
    <property type="entry name" value="WD40_rpt"/>
</dbReference>
<dbReference type="CDD" id="cd00200">
    <property type="entry name" value="WD40"/>
    <property type="match status" value="1"/>
</dbReference>
<dbReference type="PANTHER" id="PTHR19848:SF8">
    <property type="entry name" value="F-BOX AND WD REPEAT DOMAIN CONTAINING 7"/>
    <property type="match status" value="1"/>
</dbReference>
<dbReference type="SMART" id="SM00320">
    <property type="entry name" value="WD40"/>
    <property type="match status" value="5"/>
</dbReference>
<dbReference type="PROSITE" id="PS50294">
    <property type="entry name" value="WD_REPEATS_REGION"/>
    <property type="match status" value="2"/>
</dbReference>
<keyword evidence="5" id="KW-1185">Reference proteome</keyword>
<evidence type="ECO:0000256" key="2">
    <source>
        <dbReference type="ARBA" id="ARBA00022737"/>
    </source>
</evidence>
<evidence type="ECO:0000313" key="4">
    <source>
        <dbReference type="EMBL" id="CAD8072866.1"/>
    </source>
</evidence>
<feature type="repeat" description="WD" evidence="3">
    <location>
        <begin position="379"/>
        <end position="415"/>
    </location>
</feature>
<dbReference type="Proteomes" id="UP000692954">
    <property type="component" value="Unassembled WGS sequence"/>
</dbReference>